<feature type="domain" description="Resolvase/invertase-type recombinase catalytic" evidence="1">
    <location>
        <begin position="4"/>
        <end position="147"/>
    </location>
</feature>
<dbReference type="GO" id="GO:0000150">
    <property type="term" value="F:DNA strand exchange activity"/>
    <property type="evidence" value="ECO:0007669"/>
    <property type="project" value="InterPro"/>
</dbReference>
<dbReference type="PANTHER" id="PTHR30461:SF23">
    <property type="entry name" value="DNA RECOMBINASE-RELATED"/>
    <property type="match status" value="1"/>
</dbReference>
<protein>
    <recommendedName>
        <fullName evidence="5">Resolvase</fullName>
    </recommendedName>
</protein>
<keyword evidence="4" id="KW-1185">Reference proteome</keyword>
<dbReference type="Pfam" id="PF13408">
    <property type="entry name" value="Zn_ribbon_recom"/>
    <property type="match status" value="1"/>
</dbReference>
<dbReference type="Pfam" id="PF07508">
    <property type="entry name" value="Recombinase"/>
    <property type="match status" value="1"/>
</dbReference>
<reference evidence="3 4" key="1">
    <citation type="submission" date="2015-03" db="EMBL/GenBank/DDBJ databases">
        <title>Genome Sequence of Kiloniella spongiae MEBiC09566, isolated from a marine sponge.</title>
        <authorList>
            <person name="Shao Z."/>
            <person name="Wang L."/>
            <person name="Li X."/>
        </authorList>
    </citation>
    <scope>NUCLEOTIDE SEQUENCE [LARGE SCALE GENOMIC DNA]</scope>
    <source>
        <strain evidence="3 4">MEBiC09566</strain>
    </source>
</reference>
<dbReference type="PANTHER" id="PTHR30461">
    <property type="entry name" value="DNA-INVERTASE FROM LAMBDOID PROPHAGE"/>
    <property type="match status" value="1"/>
</dbReference>
<dbReference type="SUPFAM" id="SSF53041">
    <property type="entry name" value="Resolvase-like"/>
    <property type="match status" value="1"/>
</dbReference>
<dbReference type="InterPro" id="IPR025827">
    <property type="entry name" value="Zn_ribbon_recom_dom"/>
</dbReference>
<dbReference type="Gene3D" id="3.40.50.1390">
    <property type="entry name" value="Resolvase, N-terminal catalytic domain"/>
    <property type="match status" value="1"/>
</dbReference>
<dbReference type="InterPro" id="IPR006119">
    <property type="entry name" value="Resolv_N"/>
</dbReference>
<accession>A0A0H2MQ92</accession>
<sequence>MALRAGLYARYSTDMQREASIEDQLRIYTLKAKQEGFQIYNSYADYGISGATLIRSGIQSLLEDTRSGKIDIILTESIDRLSRDQEDIAHIYKRMSFNDVKIITLSEGLINELHVGLKGTMGALYLKDQADKTRRGLRGRVEAGKPGGGKSYGYDIIRKIDESGTPITGERAINDDQACTITRIFNAYAAGQSPRAIAVMLNKESIPTPTGKEWGASTIHGNKERGTGILNNDLYQGKLVWNRLRYIKNPDTGKRISRLNPQEEWVITEIPELRIIKPELWDAVKERQEKTSLTSKAQQGRKMGMWDRKRPQYLFSGLMKCGSCGGGMIHVNSERVGCAAARNKGTCDNLTTLRRDALEETVFNGLSDHLMDPELFEVFCQRYTERMNSLTADHNAVLVREHKELEKIDRELDKLIQAIIDGVPGSHLKDKISDLETRKIELQAKLDTSPAKPVLLHTGMAELYRKQVSNLIPLLAQESHRAKAVDIIRGLIEEIILSPTTDETGKATLSVSIKGHLAGILSMAVNAEKPLDESDFCVESVKLVAGVGFEPT</sequence>
<dbReference type="InterPro" id="IPR011109">
    <property type="entry name" value="DNA_bind_recombinase_dom"/>
</dbReference>
<evidence type="ECO:0000313" key="4">
    <source>
        <dbReference type="Proteomes" id="UP000035444"/>
    </source>
</evidence>
<dbReference type="RefSeq" id="WP_047766165.1">
    <property type="nucleotide sequence ID" value="NZ_LAQL01000037.1"/>
</dbReference>
<dbReference type="InterPro" id="IPR038109">
    <property type="entry name" value="DNA_bind_recomb_sf"/>
</dbReference>
<evidence type="ECO:0000313" key="3">
    <source>
        <dbReference type="EMBL" id="KLN58865.1"/>
    </source>
</evidence>
<proteinExistence type="predicted"/>
<dbReference type="SMART" id="SM00857">
    <property type="entry name" value="Resolvase"/>
    <property type="match status" value="1"/>
</dbReference>
<organism evidence="3 4">
    <name type="scientific">Kiloniella spongiae</name>
    <dbReference type="NCBI Taxonomy" id="1489064"/>
    <lineage>
        <taxon>Bacteria</taxon>
        <taxon>Pseudomonadati</taxon>
        <taxon>Pseudomonadota</taxon>
        <taxon>Alphaproteobacteria</taxon>
        <taxon>Rhodospirillales</taxon>
        <taxon>Kiloniellaceae</taxon>
        <taxon>Kiloniella</taxon>
    </lineage>
</organism>
<dbReference type="OrthoDB" id="9791494at2"/>
<evidence type="ECO:0000259" key="2">
    <source>
        <dbReference type="PROSITE" id="PS51737"/>
    </source>
</evidence>
<dbReference type="Proteomes" id="UP000035444">
    <property type="component" value="Unassembled WGS sequence"/>
</dbReference>
<dbReference type="EMBL" id="LAQL01000037">
    <property type="protein sequence ID" value="KLN58865.1"/>
    <property type="molecule type" value="Genomic_DNA"/>
</dbReference>
<name>A0A0H2MQ92_9PROT</name>
<dbReference type="AlphaFoldDB" id="A0A0H2MQ92"/>
<dbReference type="Pfam" id="PF00239">
    <property type="entry name" value="Resolvase"/>
    <property type="match status" value="1"/>
</dbReference>
<comment type="caution">
    <text evidence="3">The sequence shown here is derived from an EMBL/GenBank/DDBJ whole genome shotgun (WGS) entry which is preliminary data.</text>
</comment>
<feature type="non-terminal residue" evidence="3">
    <location>
        <position position="552"/>
    </location>
</feature>
<dbReference type="PROSITE" id="PS51736">
    <property type="entry name" value="RECOMBINASES_3"/>
    <property type="match status" value="1"/>
</dbReference>
<dbReference type="InterPro" id="IPR050639">
    <property type="entry name" value="SSR_resolvase"/>
</dbReference>
<dbReference type="GO" id="GO:0003677">
    <property type="term" value="F:DNA binding"/>
    <property type="evidence" value="ECO:0007669"/>
    <property type="project" value="InterPro"/>
</dbReference>
<dbReference type="PROSITE" id="PS51737">
    <property type="entry name" value="RECOMBINASE_DNA_BIND"/>
    <property type="match status" value="1"/>
</dbReference>
<gene>
    <name evidence="3" type="ORF">WH96_20760</name>
</gene>
<dbReference type="Gene3D" id="3.90.1750.20">
    <property type="entry name" value="Putative Large Serine Recombinase, Chain B, Domain 2"/>
    <property type="match status" value="1"/>
</dbReference>
<evidence type="ECO:0000259" key="1">
    <source>
        <dbReference type="PROSITE" id="PS51736"/>
    </source>
</evidence>
<evidence type="ECO:0008006" key="5">
    <source>
        <dbReference type="Google" id="ProtNLM"/>
    </source>
</evidence>
<feature type="domain" description="Recombinase" evidence="2">
    <location>
        <begin position="151"/>
        <end position="294"/>
    </location>
</feature>
<dbReference type="InterPro" id="IPR036162">
    <property type="entry name" value="Resolvase-like_N_sf"/>
</dbReference>
<dbReference type="CDD" id="cd00338">
    <property type="entry name" value="Ser_Recombinase"/>
    <property type="match status" value="1"/>
</dbReference>